<keyword evidence="2" id="KW-1185">Reference proteome</keyword>
<accession>Q9PLB9</accession>
<dbReference type="EMBL" id="AE002160">
    <property type="protein sequence ID" value="AAF39062.1"/>
    <property type="molecule type" value="Genomic_DNA"/>
</dbReference>
<name>Q9PLB9_CHLMU</name>
<organism evidence="1 2">
    <name type="scientific">Chlamydia muridarum (strain MoPn / Nigg)</name>
    <dbReference type="NCBI Taxonomy" id="243161"/>
    <lineage>
        <taxon>Bacteria</taxon>
        <taxon>Pseudomonadati</taxon>
        <taxon>Chlamydiota</taxon>
        <taxon>Chlamydiia</taxon>
        <taxon>Chlamydiales</taxon>
        <taxon>Chlamydiaceae</taxon>
        <taxon>Chlamydia/Chlamydophila group</taxon>
        <taxon>Chlamydia</taxon>
    </lineage>
</organism>
<dbReference type="KEGG" id="cmu:TC_0188"/>
<dbReference type="HOGENOM" id="CLU_3166124_0_0_0"/>
<proteinExistence type="predicted"/>
<dbReference type="Proteomes" id="UP000000800">
    <property type="component" value="Chromosome"/>
</dbReference>
<gene>
    <name evidence="1" type="ordered locus">TC_0188</name>
</gene>
<reference evidence="1 2" key="1">
    <citation type="journal article" date="2000" name="Nucleic Acids Res.">
        <title>Genome sequences of Chlamydia trachomatis MoPn and Chlamydia pneumoniae AR39.</title>
        <authorList>
            <person name="Read T.D."/>
            <person name="Brunham R.C."/>
            <person name="Shen C."/>
            <person name="Gill S.R."/>
            <person name="Heidelberg J.F."/>
            <person name="White O."/>
            <person name="Hickey E.K."/>
            <person name="Peterson J.D."/>
            <person name="Utterback T.R."/>
            <person name="Berry K.J."/>
            <person name="Bass S."/>
            <person name="Linher K.D."/>
            <person name="Weidman J.F."/>
            <person name="Khouri H.M."/>
            <person name="Craven B."/>
            <person name="Bowman C."/>
            <person name="Dodson R.J."/>
            <person name="Gwinn M.L."/>
            <person name="Nelson W.C."/>
            <person name="DeBoy R.T."/>
            <person name="Kolonay J.F."/>
            <person name="McClarty G."/>
            <person name="Salzberg S.L."/>
            <person name="Eisen J.A."/>
            <person name="Fraser C.M."/>
        </authorList>
    </citation>
    <scope>NUCLEOTIDE SEQUENCE [LARGE SCALE GENOMIC DNA]</scope>
    <source>
        <strain evidence="2">MoPn / Nigg</strain>
    </source>
</reference>
<sequence>MLHTPAPYKSCAVVSLVQKYLIFFDSKNLSTLCKGFFRKEFFPLSAK</sequence>
<evidence type="ECO:0000313" key="1">
    <source>
        <dbReference type="EMBL" id="AAF39062.1"/>
    </source>
</evidence>
<dbReference type="PIR" id="A81730">
    <property type="entry name" value="A81730"/>
</dbReference>
<evidence type="ECO:0000313" key="2">
    <source>
        <dbReference type="Proteomes" id="UP000000800"/>
    </source>
</evidence>
<dbReference type="AlphaFoldDB" id="Q9PLB9"/>
<protein>
    <submittedName>
        <fullName evidence="1">Uncharacterized protein</fullName>
    </submittedName>
</protein>